<dbReference type="OrthoDB" id="5382468at2759"/>
<dbReference type="EMBL" id="OC859995">
    <property type="protein sequence ID" value="CAD7628167.1"/>
    <property type="molecule type" value="Genomic_DNA"/>
</dbReference>
<organism evidence="1">
    <name type="scientific">Medioppia subpectinata</name>
    <dbReference type="NCBI Taxonomy" id="1979941"/>
    <lineage>
        <taxon>Eukaryota</taxon>
        <taxon>Metazoa</taxon>
        <taxon>Ecdysozoa</taxon>
        <taxon>Arthropoda</taxon>
        <taxon>Chelicerata</taxon>
        <taxon>Arachnida</taxon>
        <taxon>Acari</taxon>
        <taxon>Acariformes</taxon>
        <taxon>Sarcoptiformes</taxon>
        <taxon>Oribatida</taxon>
        <taxon>Brachypylina</taxon>
        <taxon>Oppioidea</taxon>
        <taxon>Oppiidae</taxon>
        <taxon>Medioppia</taxon>
    </lineage>
</organism>
<dbReference type="AlphaFoldDB" id="A0A7R9Q1Q4"/>
<keyword evidence="2" id="KW-1185">Reference proteome</keyword>
<sequence length="102" mass="10611">MDYLIARSAVYQDPFLTYAAATGTDRYQLPASYAASAAYTAAAARSYAAAAAAAQANPAVAYAGVAGYGREFAEPYLGHSIGPVAGYGVAYRSAAYNRFTPY</sequence>
<name>A0A7R9Q1Q4_9ACAR</name>
<evidence type="ECO:0000313" key="1">
    <source>
        <dbReference type="EMBL" id="CAD7628167.1"/>
    </source>
</evidence>
<reference evidence="1" key="1">
    <citation type="submission" date="2020-11" db="EMBL/GenBank/DDBJ databases">
        <authorList>
            <person name="Tran Van P."/>
        </authorList>
    </citation>
    <scope>NUCLEOTIDE SEQUENCE</scope>
</reference>
<evidence type="ECO:0000313" key="2">
    <source>
        <dbReference type="Proteomes" id="UP000759131"/>
    </source>
</evidence>
<dbReference type="EMBL" id="CAJPIZ010005420">
    <property type="protein sequence ID" value="CAG2108597.1"/>
    <property type="molecule type" value="Genomic_DNA"/>
</dbReference>
<gene>
    <name evidence="1" type="ORF">OSB1V03_LOCUS8589</name>
</gene>
<proteinExistence type="predicted"/>
<protein>
    <submittedName>
        <fullName evidence="1">Uncharacterized protein</fullName>
    </submittedName>
</protein>
<dbReference type="Proteomes" id="UP000759131">
    <property type="component" value="Unassembled WGS sequence"/>
</dbReference>
<accession>A0A7R9Q1Q4</accession>